<name>A0ACB8XYW0_9ASTR</name>
<protein>
    <submittedName>
        <fullName evidence="1">Uncharacterized protein</fullName>
    </submittedName>
</protein>
<evidence type="ECO:0000313" key="1">
    <source>
        <dbReference type="EMBL" id="KAI3676680.1"/>
    </source>
</evidence>
<reference evidence="1 2" key="2">
    <citation type="journal article" date="2022" name="Mol. Ecol. Resour.">
        <title>The genomes of chicory, endive, great burdock and yacon provide insights into Asteraceae paleo-polyploidization history and plant inulin production.</title>
        <authorList>
            <person name="Fan W."/>
            <person name="Wang S."/>
            <person name="Wang H."/>
            <person name="Wang A."/>
            <person name="Jiang F."/>
            <person name="Liu H."/>
            <person name="Zhao H."/>
            <person name="Xu D."/>
            <person name="Zhang Y."/>
        </authorList>
    </citation>
    <scope>NUCLEOTIDE SEQUENCE [LARGE SCALE GENOMIC DNA]</scope>
    <source>
        <strain evidence="2">cv. Yunnan</strain>
        <tissue evidence="1">Leaves</tissue>
    </source>
</reference>
<comment type="caution">
    <text evidence="1">The sequence shown here is derived from an EMBL/GenBank/DDBJ whole genome shotgun (WGS) entry which is preliminary data.</text>
</comment>
<dbReference type="Proteomes" id="UP001056120">
    <property type="component" value="Linkage Group LG29"/>
</dbReference>
<gene>
    <name evidence="1" type="ORF">L1987_86293</name>
</gene>
<accession>A0ACB8XYW0</accession>
<organism evidence="1 2">
    <name type="scientific">Smallanthus sonchifolius</name>
    <dbReference type="NCBI Taxonomy" id="185202"/>
    <lineage>
        <taxon>Eukaryota</taxon>
        <taxon>Viridiplantae</taxon>
        <taxon>Streptophyta</taxon>
        <taxon>Embryophyta</taxon>
        <taxon>Tracheophyta</taxon>
        <taxon>Spermatophyta</taxon>
        <taxon>Magnoliopsida</taxon>
        <taxon>eudicotyledons</taxon>
        <taxon>Gunneridae</taxon>
        <taxon>Pentapetalae</taxon>
        <taxon>asterids</taxon>
        <taxon>campanulids</taxon>
        <taxon>Asterales</taxon>
        <taxon>Asteraceae</taxon>
        <taxon>Asteroideae</taxon>
        <taxon>Heliantheae alliance</taxon>
        <taxon>Millerieae</taxon>
        <taxon>Smallanthus</taxon>
    </lineage>
</organism>
<evidence type="ECO:0000313" key="2">
    <source>
        <dbReference type="Proteomes" id="UP001056120"/>
    </source>
</evidence>
<proteinExistence type="predicted"/>
<sequence length="118" mass="13421">MEPSLASILVLVSKLKEEMFSKIKSDHLQSFVSPSAYDTEWLAMIPHPLQHNTPLFKVDWLVDNQKEEGYWGEFIYGDFPTIDALPATLVCMVVLQKWGLGAQNIEKGTWPMIPNISK</sequence>
<dbReference type="EMBL" id="CM042046">
    <property type="protein sequence ID" value="KAI3676680.1"/>
    <property type="molecule type" value="Genomic_DNA"/>
</dbReference>
<keyword evidence="2" id="KW-1185">Reference proteome</keyword>
<reference evidence="2" key="1">
    <citation type="journal article" date="2022" name="Mol. Ecol. Resour.">
        <title>The genomes of chicory, endive, great burdock and yacon provide insights into Asteraceae palaeo-polyploidization history and plant inulin production.</title>
        <authorList>
            <person name="Fan W."/>
            <person name="Wang S."/>
            <person name="Wang H."/>
            <person name="Wang A."/>
            <person name="Jiang F."/>
            <person name="Liu H."/>
            <person name="Zhao H."/>
            <person name="Xu D."/>
            <person name="Zhang Y."/>
        </authorList>
    </citation>
    <scope>NUCLEOTIDE SEQUENCE [LARGE SCALE GENOMIC DNA]</scope>
    <source>
        <strain evidence="2">cv. Yunnan</strain>
    </source>
</reference>